<feature type="compositionally biased region" description="Polar residues" evidence="1">
    <location>
        <begin position="173"/>
        <end position="193"/>
    </location>
</feature>
<dbReference type="HOGENOM" id="CLU_493477_0_0_1"/>
<evidence type="ECO:0000256" key="1">
    <source>
        <dbReference type="SAM" id="MobiDB-lite"/>
    </source>
</evidence>
<protein>
    <submittedName>
        <fullName evidence="2">Uncharacterized protein</fullName>
    </submittedName>
</protein>
<dbReference type="OrthoDB" id="433924at2759"/>
<dbReference type="AlphaFoldDB" id="A0A0D0V1A4"/>
<feature type="compositionally biased region" description="Basic and acidic residues" evidence="1">
    <location>
        <begin position="30"/>
        <end position="83"/>
    </location>
</feature>
<feature type="region of interest" description="Disordered" evidence="1">
    <location>
        <begin position="207"/>
        <end position="264"/>
    </location>
</feature>
<feature type="compositionally biased region" description="Polar residues" evidence="1">
    <location>
        <begin position="146"/>
        <end position="166"/>
    </location>
</feature>
<name>A0A0D0V1A4_9TREE</name>
<organism evidence="2 3">
    <name type="scientific">Cryptococcus deuterogattii Ram5</name>
    <dbReference type="NCBI Taxonomy" id="1296110"/>
    <lineage>
        <taxon>Eukaryota</taxon>
        <taxon>Fungi</taxon>
        <taxon>Dikarya</taxon>
        <taxon>Basidiomycota</taxon>
        <taxon>Agaricomycotina</taxon>
        <taxon>Tremellomycetes</taxon>
        <taxon>Tremellales</taxon>
        <taxon>Cryptococcaceae</taxon>
        <taxon>Cryptococcus</taxon>
        <taxon>Cryptococcus gattii species complex</taxon>
    </lineage>
</organism>
<feature type="compositionally biased region" description="Polar residues" evidence="1">
    <location>
        <begin position="129"/>
        <end position="139"/>
    </location>
</feature>
<dbReference type="Proteomes" id="UP000053392">
    <property type="component" value="Unassembled WGS sequence"/>
</dbReference>
<feature type="region of interest" description="Disordered" evidence="1">
    <location>
        <begin position="30"/>
        <end position="193"/>
    </location>
</feature>
<feature type="compositionally biased region" description="Low complexity" evidence="1">
    <location>
        <begin position="214"/>
        <end position="237"/>
    </location>
</feature>
<accession>A0A0D0V1A4</accession>
<keyword evidence="3" id="KW-1185">Reference proteome</keyword>
<sequence length="552" mass="61852">MPEDANLVQAAQEVQLEKGRLEVGLLERQREEQKRKEQQEKDQINAADKLMKMREIQKPKKDKEKAEREEIAKKRAEKERAGSEKAAFSQIQFAQEPPMASRISQSYQPRQPAPQAQQPSHLPAPVPTQPQILPASQTLDRPAAQPSASTLISSFVSQLGKQTTSVPDERANNRATHQRSNASAQSSADQVQCRSITPVVQHAFRPVSQPPLQPKSQSSVQLSAQQPTQSPTQSYAQLTTQPTPHQTIEGSSILPPQPTATYPSASSQAAQALPKGIHHDIIYNLDTLLRLRRIRSDGPTEAFNSLPTPASATHEQHRSFPILCPVNSQGGIVTFAPSLILEEPKLFENFMKALKKTTLWGAYLAPPVITYFDQSWGDEDVCPDVMESFAVLTAYLTLDGGFSQLFLTEETHPNGNVLTISCNPPASYDYDACLAWFQWLQRVTEVRSFKELADLCRLVKPGYFERKDRSLWTQATLPATRQNMEGVIIDQLIDLSRMRTRDDLVEYDRFVYVGRLELSANAEARKRRYGAGIDFLTPEEFMRITEDGAYKA</sequence>
<evidence type="ECO:0000313" key="2">
    <source>
        <dbReference type="EMBL" id="KIR40269.1"/>
    </source>
</evidence>
<feature type="compositionally biased region" description="Low complexity" evidence="1">
    <location>
        <begin position="104"/>
        <end position="121"/>
    </location>
</feature>
<evidence type="ECO:0000313" key="3">
    <source>
        <dbReference type="Proteomes" id="UP000053392"/>
    </source>
</evidence>
<gene>
    <name evidence="2" type="ORF">I313_03591</name>
</gene>
<dbReference type="EMBL" id="KN847903">
    <property type="protein sequence ID" value="KIR40269.1"/>
    <property type="molecule type" value="Genomic_DNA"/>
</dbReference>
<feature type="compositionally biased region" description="Polar residues" evidence="1">
    <location>
        <begin position="238"/>
        <end position="250"/>
    </location>
</feature>
<reference evidence="2 3" key="1">
    <citation type="submission" date="2015-01" db="EMBL/GenBank/DDBJ databases">
        <title>The Genome Sequence of Cryptococcus gattii Ram5.</title>
        <authorList>
            <consortium name="The Broad Institute Genomics Platform"/>
            <person name="Cuomo C."/>
            <person name="Litvintseva A."/>
            <person name="Chen Y."/>
            <person name="Heitman J."/>
            <person name="Sun S."/>
            <person name="Springer D."/>
            <person name="Dromer F."/>
            <person name="Young S."/>
            <person name="Zeng Q."/>
            <person name="Gargeya S."/>
            <person name="Abouelleil A."/>
            <person name="Alvarado L."/>
            <person name="Chapman S.B."/>
            <person name="Gainer-Dewar J."/>
            <person name="Goldberg J."/>
            <person name="Griggs A."/>
            <person name="Gujja S."/>
            <person name="Hansen M."/>
            <person name="Howarth C."/>
            <person name="Imamovic A."/>
            <person name="Larimer J."/>
            <person name="Murphy C."/>
            <person name="Naylor J."/>
            <person name="Pearson M."/>
            <person name="Priest M."/>
            <person name="Roberts A."/>
            <person name="Saif S."/>
            <person name="Shea T."/>
            <person name="Sykes S."/>
            <person name="Wortman J."/>
            <person name="Nusbaum C."/>
            <person name="Birren B."/>
        </authorList>
    </citation>
    <scope>NUCLEOTIDE SEQUENCE [LARGE SCALE GENOMIC DNA]</scope>
    <source>
        <strain evidence="2 3">Ram5</strain>
    </source>
</reference>
<proteinExistence type="predicted"/>